<gene>
    <name evidence="6" type="ORF">SAMN04488094_103348</name>
</gene>
<evidence type="ECO:0000256" key="3">
    <source>
        <dbReference type="ARBA" id="ARBA00023125"/>
    </source>
</evidence>
<dbReference type="GO" id="GO:0003677">
    <property type="term" value="F:DNA binding"/>
    <property type="evidence" value="ECO:0007669"/>
    <property type="project" value="UniProtKB-KW"/>
</dbReference>
<accession>A0A1I1I5X5</accession>
<dbReference type="Proteomes" id="UP000198728">
    <property type="component" value="Unassembled WGS sequence"/>
</dbReference>
<proteinExistence type="inferred from homology"/>
<dbReference type="Pfam" id="PF03466">
    <property type="entry name" value="LysR_substrate"/>
    <property type="match status" value="1"/>
</dbReference>
<reference evidence="6 7" key="1">
    <citation type="submission" date="2016-10" db="EMBL/GenBank/DDBJ databases">
        <authorList>
            <person name="de Groot N.N."/>
        </authorList>
    </citation>
    <scope>NUCLEOTIDE SEQUENCE [LARGE SCALE GENOMIC DNA]</scope>
    <source>
        <strain evidence="6 7">DSM 19548</strain>
    </source>
</reference>
<dbReference type="FunFam" id="1.10.10.10:FF:000001">
    <property type="entry name" value="LysR family transcriptional regulator"/>
    <property type="match status" value="1"/>
</dbReference>
<keyword evidence="2" id="KW-0805">Transcription regulation</keyword>
<dbReference type="PANTHER" id="PTHR30346:SF28">
    <property type="entry name" value="HTH-TYPE TRANSCRIPTIONAL REGULATOR CYNR"/>
    <property type="match status" value="1"/>
</dbReference>
<dbReference type="Gene3D" id="3.40.190.10">
    <property type="entry name" value="Periplasmic binding protein-like II"/>
    <property type="match status" value="2"/>
</dbReference>
<dbReference type="Pfam" id="PF00126">
    <property type="entry name" value="HTH_1"/>
    <property type="match status" value="1"/>
</dbReference>
<dbReference type="SUPFAM" id="SSF53850">
    <property type="entry name" value="Periplasmic binding protein-like II"/>
    <property type="match status" value="1"/>
</dbReference>
<dbReference type="InterPro" id="IPR000847">
    <property type="entry name" value="LysR_HTH_N"/>
</dbReference>
<dbReference type="GO" id="GO:0032993">
    <property type="term" value="C:protein-DNA complex"/>
    <property type="evidence" value="ECO:0007669"/>
    <property type="project" value="TreeGrafter"/>
</dbReference>
<evidence type="ECO:0000256" key="4">
    <source>
        <dbReference type="ARBA" id="ARBA00023163"/>
    </source>
</evidence>
<evidence type="ECO:0000259" key="5">
    <source>
        <dbReference type="PROSITE" id="PS50931"/>
    </source>
</evidence>
<evidence type="ECO:0000256" key="1">
    <source>
        <dbReference type="ARBA" id="ARBA00009437"/>
    </source>
</evidence>
<dbReference type="AlphaFoldDB" id="A0A1I1I5X5"/>
<organism evidence="6 7">
    <name type="scientific">Tropicimonas isoalkanivorans</name>
    <dbReference type="NCBI Taxonomy" id="441112"/>
    <lineage>
        <taxon>Bacteria</taxon>
        <taxon>Pseudomonadati</taxon>
        <taxon>Pseudomonadota</taxon>
        <taxon>Alphaproteobacteria</taxon>
        <taxon>Rhodobacterales</taxon>
        <taxon>Roseobacteraceae</taxon>
        <taxon>Tropicimonas</taxon>
    </lineage>
</organism>
<name>A0A1I1I5X5_9RHOB</name>
<dbReference type="EMBL" id="FOLG01000003">
    <property type="protein sequence ID" value="SFC29608.1"/>
    <property type="molecule type" value="Genomic_DNA"/>
</dbReference>
<dbReference type="STRING" id="441112.SAMN04488094_103348"/>
<evidence type="ECO:0000256" key="2">
    <source>
        <dbReference type="ARBA" id="ARBA00023015"/>
    </source>
</evidence>
<dbReference type="GO" id="GO:0003700">
    <property type="term" value="F:DNA-binding transcription factor activity"/>
    <property type="evidence" value="ECO:0007669"/>
    <property type="project" value="InterPro"/>
</dbReference>
<protein>
    <submittedName>
        <fullName evidence="6">DNA-binding transcriptional regulator, LysR family</fullName>
    </submittedName>
</protein>
<feature type="domain" description="HTH lysR-type" evidence="5">
    <location>
        <begin position="1"/>
        <end position="58"/>
    </location>
</feature>
<dbReference type="InterPro" id="IPR036390">
    <property type="entry name" value="WH_DNA-bd_sf"/>
</dbReference>
<keyword evidence="4" id="KW-0804">Transcription</keyword>
<dbReference type="Gene3D" id="1.10.10.10">
    <property type="entry name" value="Winged helix-like DNA-binding domain superfamily/Winged helix DNA-binding domain"/>
    <property type="match status" value="1"/>
</dbReference>
<dbReference type="PROSITE" id="PS50931">
    <property type="entry name" value="HTH_LYSR"/>
    <property type="match status" value="1"/>
</dbReference>
<dbReference type="InterPro" id="IPR036388">
    <property type="entry name" value="WH-like_DNA-bd_sf"/>
</dbReference>
<dbReference type="PANTHER" id="PTHR30346">
    <property type="entry name" value="TRANSCRIPTIONAL DUAL REGULATOR HCAR-RELATED"/>
    <property type="match status" value="1"/>
</dbReference>
<dbReference type="SUPFAM" id="SSF46785">
    <property type="entry name" value="Winged helix' DNA-binding domain"/>
    <property type="match status" value="1"/>
</dbReference>
<comment type="similarity">
    <text evidence="1">Belongs to the LysR transcriptional regulatory family.</text>
</comment>
<dbReference type="RefSeq" id="WP_177208298.1">
    <property type="nucleotide sequence ID" value="NZ_FOLG01000003.1"/>
</dbReference>
<keyword evidence="3 6" id="KW-0238">DNA-binding</keyword>
<dbReference type="CDD" id="cd08414">
    <property type="entry name" value="PBP2_LTTR_aromatics_like"/>
    <property type="match status" value="1"/>
</dbReference>
<evidence type="ECO:0000313" key="7">
    <source>
        <dbReference type="Proteomes" id="UP000198728"/>
    </source>
</evidence>
<evidence type="ECO:0000313" key="6">
    <source>
        <dbReference type="EMBL" id="SFC29608.1"/>
    </source>
</evidence>
<dbReference type="PRINTS" id="PR00039">
    <property type="entry name" value="HTHLYSR"/>
</dbReference>
<keyword evidence="7" id="KW-1185">Reference proteome</keyword>
<dbReference type="InterPro" id="IPR005119">
    <property type="entry name" value="LysR_subst-bd"/>
</dbReference>
<sequence>MELRHLRTFVAIAESGSLRRASERLHVVQPALSRTLAQHEEELGFALFTREKRRLRITPAGAAYLADARRLLRELELAAERARRLASGQEGLLRVGFHETAARSRKVTKSLRRFREDWPAIELRLHQAPTPVQLAQIEAADTDAGFVYAPEDLPDRFSATRIERHDLFLALAETHALAGEAVVSPAMLTDEPFVGLAREVNPGFFDLLYRAASAAGLRPRVVQETEGEWATINLVAVGLGVALVVSGTPESWVRGVVLRRVGGLELKLDLALVRLANGASPLVSRLEAAALMG</sequence>